<evidence type="ECO:0000259" key="1">
    <source>
        <dbReference type="Pfam" id="PF13966"/>
    </source>
</evidence>
<dbReference type="Proteomes" id="UP001372338">
    <property type="component" value="Unassembled WGS sequence"/>
</dbReference>
<reference evidence="2 3" key="1">
    <citation type="submission" date="2024-01" db="EMBL/GenBank/DDBJ databases">
        <title>The genomes of 5 underutilized Papilionoideae crops provide insights into root nodulation and disease resistanc.</title>
        <authorList>
            <person name="Yuan L."/>
        </authorList>
    </citation>
    <scope>NUCLEOTIDE SEQUENCE [LARGE SCALE GENOMIC DNA]</scope>
    <source>
        <strain evidence="2">ZHUSHIDOU_FW_LH</strain>
        <tissue evidence="2">Leaf</tissue>
    </source>
</reference>
<dbReference type="InterPro" id="IPR026960">
    <property type="entry name" value="RVT-Znf"/>
</dbReference>
<proteinExistence type="predicted"/>
<accession>A0AAN9F5N0</accession>
<sequence>MLKCALLLFGDRDGLDWEFFPSNGRSGGVVSIWRKLIFSKKTVCSDPAFIVIQGVWEVANVPCIIANIYSPCDLTDQISQWQELSFVRNRFGTGWGAYVIKKKLSELKKEIKKWNRDEFTWLDQKIALVSDELNGLDLLGEMTDLDPQQVARRKELLGEFWKYTDLNNSLLAQKSRLKWLQKGDVNSSYFHASINYRRIRNQILGLNVDGCWVEDMEVLGDKIRSFFELSFCENLPKRPKLDVIGFKTDSDNDLHALELLDELMEKIQALCCKQDEKDGWCWTLEKDGGISFSSAYRAMTKFEPGPDAGCFRKVWNTFIPTKVSGFMWKILWGKLPTKVALQYRNIIPPSASIQPGSIIIEEEEDTEKVEAIAIRRKTLSREGEKRR</sequence>
<dbReference type="AlphaFoldDB" id="A0AAN9F5N0"/>
<evidence type="ECO:0000313" key="3">
    <source>
        <dbReference type="Proteomes" id="UP001372338"/>
    </source>
</evidence>
<evidence type="ECO:0000313" key="2">
    <source>
        <dbReference type="EMBL" id="KAK7268910.1"/>
    </source>
</evidence>
<dbReference type="EMBL" id="JAYWIO010000004">
    <property type="protein sequence ID" value="KAK7268910.1"/>
    <property type="molecule type" value="Genomic_DNA"/>
</dbReference>
<comment type="caution">
    <text evidence="2">The sequence shown here is derived from an EMBL/GenBank/DDBJ whole genome shotgun (WGS) entry which is preliminary data.</text>
</comment>
<keyword evidence="3" id="KW-1185">Reference proteome</keyword>
<gene>
    <name evidence="2" type="ORF">RIF29_21619</name>
</gene>
<feature type="domain" description="Reverse transcriptase zinc-binding" evidence="1">
    <location>
        <begin position="292"/>
        <end position="348"/>
    </location>
</feature>
<protein>
    <recommendedName>
        <fullName evidence="1">Reverse transcriptase zinc-binding domain-containing protein</fullName>
    </recommendedName>
</protein>
<name>A0AAN9F5N0_CROPI</name>
<dbReference type="Pfam" id="PF13966">
    <property type="entry name" value="zf-RVT"/>
    <property type="match status" value="1"/>
</dbReference>
<organism evidence="2 3">
    <name type="scientific">Crotalaria pallida</name>
    <name type="common">Smooth rattlebox</name>
    <name type="synonym">Crotalaria striata</name>
    <dbReference type="NCBI Taxonomy" id="3830"/>
    <lineage>
        <taxon>Eukaryota</taxon>
        <taxon>Viridiplantae</taxon>
        <taxon>Streptophyta</taxon>
        <taxon>Embryophyta</taxon>
        <taxon>Tracheophyta</taxon>
        <taxon>Spermatophyta</taxon>
        <taxon>Magnoliopsida</taxon>
        <taxon>eudicotyledons</taxon>
        <taxon>Gunneridae</taxon>
        <taxon>Pentapetalae</taxon>
        <taxon>rosids</taxon>
        <taxon>fabids</taxon>
        <taxon>Fabales</taxon>
        <taxon>Fabaceae</taxon>
        <taxon>Papilionoideae</taxon>
        <taxon>50 kb inversion clade</taxon>
        <taxon>genistoids sensu lato</taxon>
        <taxon>core genistoids</taxon>
        <taxon>Crotalarieae</taxon>
        <taxon>Crotalaria</taxon>
    </lineage>
</organism>